<keyword evidence="1" id="KW-0175">Coiled coil</keyword>
<organism evidence="4 5">
    <name type="scientific">Orenia metallireducens</name>
    <dbReference type="NCBI Taxonomy" id="1413210"/>
    <lineage>
        <taxon>Bacteria</taxon>
        <taxon>Bacillati</taxon>
        <taxon>Bacillota</taxon>
        <taxon>Clostridia</taxon>
        <taxon>Halanaerobiales</taxon>
        <taxon>Halobacteroidaceae</taxon>
        <taxon>Orenia</taxon>
    </lineage>
</organism>
<dbReference type="OrthoDB" id="9781670at2"/>
<dbReference type="PANTHER" id="PTHR30461:SF23">
    <property type="entry name" value="DNA RECOMBINASE-RELATED"/>
    <property type="match status" value="1"/>
</dbReference>
<evidence type="ECO:0000259" key="2">
    <source>
        <dbReference type="PROSITE" id="PS51736"/>
    </source>
</evidence>
<dbReference type="PROSITE" id="PS51736">
    <property type="entry name" value="RECOMBINASES_3"/>
    <property type="match status" value="1"/>
</dbReference>
<dbReference type="RefSeq" id="WP_097018807.1">
    <property type="nucleotide sequence ID" value="NZ_OBDZ01000024.1"/>
</dbReference>
<reference evidence="5" key="1">
    <citation type="submission" date="2017-09" db="EMBL/GenBank/DDBJ databases">
        <authorList>
            <person name="Varghese N."/>
            <person name="Submissions S."/>
        </authorList>
    </citation>
    <scope>NUCLEOTIDE SEQUENCE [LARGE SCALE GENOMIC DNA]</scope>
    <source>
        <strain evidence="5">MSL47</strain>
    </source>
</reference>
<dbReference type="InterPro" id="IPR011109">
    <property type="entry name" value="DNA_bind_recombinase_dom"/>
</dbReference>
<dbReference type="InterPro" id="IPR025827">
    <property type="entry name" value="Zn_ribbon_recom_dom"/>
</dbReference>
<dbReference type="Pfam" id="PF13408">
    <property type="entry name" value="Zn_ribbon_recom"/>
    <property type="match status" value="1"/>
</dbReference>
<dbReference type="PANTHER" id="PTHR30461">
    <property type="entry name" value="DNA-INVERTASE FROM LAMBDOID PROPHAGE"/>
    <property type="match status" value="1"/>
</dbReference>
<feature type="domain" description="Recombinase" evidence="3">
    <location>
        <begin position="158"/>
        <end position="305"/>
    </location>
</feature>
<name>A0A285HV34_9FIRM</name>
<dbReference type="InterPro" id="IPR036162">
    <property type="entry name" value="Resolvase-like_N_sf"/>
</dbReference>
<dbReference type="CDD" id="cd03768">
    <property type="entry name" value="SR_ResInv"/>
    <property type="match status" value="1"/>
</dbReference>
<dbReference type="InterPro" id="IPR006119">
    <property type="entry name" value="Resolv_N"/>
</dbReference>
<accession>A0A285HV34</accession>
<dbReference type="Pfam" id="PF00239">
    <property type="entry name" value="Resolvase"/>
    <property type="match status" value="1"/>
</dbReference>
<proteinExistence type="predicted"/>
<evidence type="ECO:0000313" key="4">
    <source>
        <dbReference type="EMBL" id="SNY38646.1"/>
    </source>
</evidence>
<dbReference type="Proteomes" id="UP000219573">
    <property type="component" value="Unassembled WGS sequence"/>
</dbReference>
<feature type="domain" description="Resolvase/invertase-type recombinase catalytic" evidence="2">
    <location>
        <begin position="3"/>
        <end position="150"/>
    </location>
</feature>
<dbReference type="GO" id="GO:0003677">
    <property type="term" value="F:DNA binding"/>
    <property type="evidence" value="ECO:0007669"/>
    <property type="project" value="InterPro"/>
</dbReference>
<dbReference type="Pfam" id="PF07508">
    <property type="entry name" value="Recombinase"/>
    <property type="match status" value="1"/>
</dbReference>
<sequence>MKRAIAYIRVSRARDNMITQDTQLEKIKQYCRLHEIKLVDVYSDLDYSGRSTDRPGFQKLFKDIKHGKLDADYLMVYKLDRFARSVTSFHKYMNALDSYGINFISITQQFDTSTPIGRLIRNILVDFAQFESEMIAERVKDNLTKNAADGNWNGGPLPFGYELDEKSNILIPKEDEAEIVRNFFDWYLEAGGSFNQIAQKVNKEGITTSNNNLWAPSRIGEIISHPLYCIADEKSINYFEKKEIKVFNKETANGKNGLMRYNRRTSDGTLNEEENWLISVGHHQGLIPSDKFIQAQYKRKRRSKRPPRAGTSTKGLLAYLLKCGKCGRAMTFYSSTKTLANNRKKTYRYYVCRGRNLGKSVCNGQRVNADKVDELVIKQIQNTDHEKFNNLLNKVRDDLKYSINNLENKRLILKRDLEQFEKEEKNLLDKFKKTKSDRLISLIEDEVEEIAEKKIKIENKLIEIENKLDENQSQIYSDEYLLNKIHEFNENFDEMTFEEKRSSLQSIINKITYDEGDIELDLFF</sequence>
<protein>
    <submittedName>
        <fullName evidence="4">Site-specific DNA recombinase</fullName>
    </submittedName>
</protein>
<evidence type="ECO:0000259" key="3">
    <source>
        <dbReference type="PROSITE" id="PS51737"/>
    </source>
</evidence>
<evidence type="ECO:0000313" key="5">
    <source>
        <dbReference type="Proteomes" id="UP000219573"/>
    </source>
</evidence>
<evidence type="ECO:0000256" key="1">
    <source>
        <dbReference type="SAM" id="Coils"/>
    </source>
</evidence>
<dbReference type="EMBL" id="OBDZ01000024">
    <property type="protein sequence ID" value="SNY38646.1"/>
    <property type="molecule type" value="Genomic_DNA"/>
</dbReference>
<gene>
    <name evidence="4" type="ORF">SAMN06265827_1247</name>
</gene>
<dbReference type="PROSITE" id="PS51737">
    <property type="entry name" value="RECOMBINASE_DNA_BIND"/>
    <property type="match status" value="1"/>
</dbReference>
<dbReference type="InterPro" id="IPR038109">
    <property type="entry name" value="DNA_bind_recomb_sf"/>
</dbReference>
<dbReference type="Gene3D" id="3.40.50.1390">
    <property type="entry name" value="Resolvase, N-terminal catalytic domain"/>
    <property type="match status" value="1"/>
</dbReference>
<dbReference type="SUPFAM" id="SSF53041">
    <property type="entry name" value="Resolvase-like"/>
    <property type="match status" value="1"/>
</dbReference>
<dbReference type="AlphaFoldDB" id="A0A285HV34"/>
<feature type="coiled-coil region" evidence="1">
    <location>
        <begin position="389"/>
        <end position="474"/>
    </location>
</feature>
<dbReference type="SMART" id="SM00857">
    <property type="entry name" value="Resolvase"/>
    <property type="match status" value="1"/>
</dbReference>
<keyword evidence="5" id="KW-1185">Reference proteome</keyword>
<dbReference type="Gene3D" id="3.90.1750.20">
    <property type="entry name" value="Putative Large Serine Recombinase, Chain B, Domain 2"/>
    <property type="match status" value="1"/>
</dbReference>
<dbReference type="GO" id="GO:0000150">
    <property type="term" value="F:DNA strand exchange activity"/>
    <property type="evidence" value="ECO:0007669"/>
    <property type="project" value="InterPro"/>
</dbReference>
<dbReference type="InterPro" id="IPR050639">
    <property type="entry name" value="SSR_resolvase"/>
</dbReference>